<keyword evidence="2" id="KW-1185">Reference proteome</keyword>
<dbReference type="Proteomes" id="UP001143856">
    <property type="component" value="Unassembled WGS sequence"/>
</dbReference>
<proteinExistence type="predicted"/>
<sequence>MAAANTAKPAFGATIMHLQPDSKYATEKPYFLDYEAPEDTPKSNTVLDPITNIPIYDIRGRESDFTVEVNGFCLLKFDPQMKHEDYYNDDKVRQIFLKNAAAAARQKLGASRVQIFDYGVRKRQGDFPICTGKFYEHLQPSSVAHIDTTEAYAEEVLWKLNPQEAPTIKKGKWQWFNIWKPLRGPLYDYPLTLLDISTVKRARDLEPRDTIQLREVNETYQIYPNQEHKWYYINGMMPDEAWLFIQSTSTKGLPLQQLPPGKFIVKQQDENEVGAARLAANENAFTFLEASDLVASYIFDLAGLKRPVSTPGLLAVTLMDGQRHRGSLCSGGLDAVHFES</sequence>
<reference evidence="1" key="1">
    <citation type="submission" date="2022-10" db="EMBL/GenBank/DDBJ databases">
        <title>Genome Sequence of Xylaria curta.</title>
        <authorList>
            <person name="Buettner E."/>
        </authorList>
    </citation>
    <scope>NUCLEOTIDE SEQUENCE</scope>
    <source>
        <strain evidence="1">Babe10</strain>
    </source>
</reference>
<comment type="caution">
    <text evidence="1">The sequence shown here is derived from an EMBL/GenBank/DDBJ whole genome shotgun (WGS) entry which is preliminary data.</text>
</comment>
<evidence type="ECO:0000313" key="1">
    <source>
        <dbReference type="EMBL" id="KAJ2991372.1"/>
    </source>
</evidence>
<gene>
    <name evidence="1" type="ORF">NUW58_g2539</name>
</gene>
<evidence type="ECO:0000313" key="2">
    <source>
        <dbReference type="Proteomes" id="UP001143856"/>
    </source>
</evidence>
<protein>
    <submittedName>
        <fullName evidence="1">Uncharacterized protein</fullName>
    </submittedName>
</protein>
<accession>A0ACC1PG09</accession>
<name>A0ACC1PG09_9PEZI</name>
<dbReference type="EMBL" id="JAPDGR010000336">
    <property type="protein sequence ID" value="KAJ2991372.1"/>
    <property type="molecule type" value="Genomic_DNA"/>
</dbReference>
<organism evidence="1 2">
    <name type="scientific">Xylaria curta</name>
    <dbReference type="NCBI Taxonomy" id="42375"/>
    <lineage>
        <taxon>Eukaryota</taxon>
        <taxon>Fungi</taxon>
        <taxon>Dikarya</taxon>
        <taxon>Ascomycota</taxon>
        <taxon>Pezizomycotina</taxon>
        <taxon>Sordariomycetes</taxon>
        <taxon>Xylariomycetidae</taxon>
        <taxon>Xylariales</taxon>
        <taxon>Xylariaceae</taxon>
        <taxon>Xylaria</taxon>
    </lineage>
</organism>